<dbReference type="PROSITE" id="PS50994">
    <property type="entry name" value="INTEGRASE"/>
    <property type="match status" value="1"/>
</dbReference>
<sequence>MDRAEQLWIIQSQHESFGEDIARIETNKPIEKCSKLKNLCSYIDDSGVLRLKGRARVVQDVDTGTLDPVLLDGKHQYTRLMIRHYHEKAFHGNTETVVNDLRQKYWVINLRSTVKAVQHSCLICRQRKSQPLNPPTGDLPLARLAHHHRVFAHCGLDYFGPMTVTIGRRHEKRYGALFTCMTTRAVHIELAGSLTTDSAIMALRRMMNRRGNPKVIYSDNGTNFRGANTELKRVLKEVDQSEVSKFLTNERIEWRFNPPLAPHMGGCWERLVRSVKTSLKTVLNEQAPKEETLMTLLTEVEHTLNSRPLTHVSVSESDPESLTPNHFLMGGPSNVPWLGNCDQVSRKCWRDAQRLADAFWKRWLREYLPTLVPRPSRVQDCLLVEGSLVLVADPSLPRNVWLRGVVVKVFPGPDGLCRVADIRTSGGILRRPLTKLIVLGSSE</sequence>
<dbReference type="InterPro" id="IPR012337">
    <property type="entry name" value="RNaseH-like_sf"/>
</dbReference>
<evidence type="ECO:0000259" key="1">
    <source>
        <dbReference type="PROSITE" id="PS50994"/>
    </source>
</evidence>
<evidence type="ECO:0000313" key="2">
    <source>
        <dbReference type="EMBL" id="KAG7296354.1"/>
    </source>
</evidence>
<dbReference type="InterPro" id="IPR041588">
    <property type="entry name" value="Integrase_H2C2"/>
</dbReference>
<evidence type="ECO:0000313" key="3">
    <source>
        <dbReference type="Proteomes" id="UP000823941"/>
    </source>
</evidence>
<dbReference type="SUPFAM" id="SSF53098">
    <property type="entry name" value="Ribonuclease H-like"/>
    <property type="match status" value="1"/>
</dbReference>
<dbReference type="PANTHER" id="PTHR47331">
    <property type="entry name" value="PHD-TYPE DOMAIN-CONTAINING PROTEIN"/>
    <property type="match status" value="1"/>
</dbReference>
<dbReference type="EMBL" id="JAHIBW010000029">
    <property type="protein sequence ID" value="KAG7296354.1"/>
    <property type="molecule type" value="Genomic_DNA"/>
</dbReference>
<dbReference type="InterPro" id="IPR040676">
    <property type="entry name" value="DUF5641"/>
</dbReference>
<dbReference type="InterPro" id="IPR001584">
    <property type="entry name" value="Integrase_cat-core"/>
</dbReference>
<dbReference type="Gene3D" id="3.30.420.10">
    <property type="entry name" value="Ribonuclease H-like superfamily/Ribonuclease H"/>
    <property type="match status" value="1"/>
</dbReference>
<dbReference type="InterPro" id="IPR036397">
    <property type="entry name" value="RNaseH_sf"/>
</dbReference>
<protein>
    <recommendedName>
        <fullName evidence="1">Integrase catalytic domain-containing protein</fullName>
    </recommendedName>
</protein>
<gene>
    <name evidence="2" type="ORF">JYU34_021493</name>
</gene>
<dbReference type="Pfam" id="PF17921">
    <property type="entry name" value="Integrase_H2C2"/>
    <property type="match status" value="1"/>
</dbReference>
<keyword evidence="3" id="KW-1185">Reference proteome</keyword>
<proteinExistence type="predicted"/>
<organism evidence="2 3">
    <name type="scientific">Plutella xylostella</name>
    <name type="common">Diamondback moth</name>
    <name type="synonym">Plutella maculipennis</name>
    <dbReference type="NCBI Taxonomy" id="51655"/>
    <lineage>
        <taxon>Eukaryota</taxon>
        <taxon>Metazoa</taxon>
        <taxon>Ecdysozoa</taxon>
        <taxon>Arthropoda</taxon>
        <taxon>Hexapoda</taxon>
        <taxon>Insecta</taxon>
        <taxon>Pterygota</taxon>
        <taxon>Neoptera</taxon>
        <taxon>Endopterygota</taxon>
        <taxon>Lepidoptera</taxon>
        <taxon>Glossata</taxon>
        <taxon>Ditrysia</taxon>
        <taxon>Yponomeutoidea</taxon>
        <taxon>Plutellidae</taxon>
        <taxon>Plutella</taxon>
    </lineage>
</organism>
<accession>A0ABQ7PTR8</accession>
<reference evidence="2 3" key="1">
    <citation type="submission" date="2021-06" db="EMBL/GenBank/DDBJ databases">
        <title>A haploid diamondback moth (Plutella xylostella L.) genome assembly resolves 31 chromosomes and identifies a diamide resistance mutation.</title>
        <authorList>
            <person name="Ward C.M."/>
            <person name="Perry K.D."/>
            <person name="Baker G."/>
            <person name="Powis K."/>
            <person name="Heckel D.G."/>
            <person name="Baxter S.W."/>
        </authorList>
    </citation>
    <scope>NUCLEOTIDE SEQUENCE [LARGE SCALE GENOMIC DNA]</scope>
    <source>
        <strain evidence="2 3">LV</strain>
        <tissue evidence="2">Single pupa</tissue>
    </source>
</reference>
<dbReference type="Proteomes" id="UP000823941">
    <property type="component" value="Chromosome 29"/>
</dbReference>
<dbReference type="PANTHER" id="PTHR47331:SF1">
    <property type="entry name" value="GAG-LIKE PROTEIN"/>
    <property type="match status" value="1"/>
</dbReference>
<comment type="caution">
    <text evidence="2">The sequence shown here is derived from an EMBL/GenBank/DDBJ whole genome shotgun (WGS) entry which is preliminary data.</text>
</comment>
<dbReference type="Pfam" id="PF18701">
    <property type="entry name" value="DUF5641"/>
    <property type="match status" value="1"/>
</dbReference>
<dbReference type="Gene3D" id="1.10.340.70">
    <property type="match status" value="1"/>
</dbReference>
<feature type="domain" description="Integrase catalytic" evidence="1">
    <location>
        <begin position="136"/>
        <end position="332"/>
    </location>
</feature>
<name>A0ABQ7PTR8_PLUXY</name>